<proteinExistence type="predicted"/>
<protein>
    <submittedName>
        <fullName evidence="1">Retrovirus-related Pol polyprotein from transposon TNT 1-94</fullName>
    </submittedName>
</protein>
<sequence>MDYFLPSIKDRFEISEQHLTGPGSSFQFLRRTYEETETGLKVNPGKCAESVVEMYEEKMGRAKVPSLPCSQEMLEADGTTQLRPDLAGLYRSLVGCGIYLSQERLDVSYVIKELAGSMSCPTTGSLKKL</sequence>
<comment type="caution">
    <text evidence="1">The sequence shown here is derived from an EMBL/GenBank/DDBJ whole genome shotgun (WGS) entry which is preliminary data.</text>
</comment>
<keyword evidence="2" id="KW-1185">Reference proteome</keyword>
<evidence type="ECO:0000313" key="1">
    <source>
        <dbReference type="EMBL" id="CAK9114939.1"/>
    </source>
</evidence>
<organism evidence="1 2">
    <name type="scientific">Durusdinium trenchii</name>
    <dbReference type="NCBI Taxonomy" id="1381693"/>
    <lineage>
        <taxon>Eukaryota</taxon>
        <taxon>Sar</taxon>
        <taxon>Alveolata</taxon>
        <taxon>Dinophyceae</taxon>
        <taxon>Suessiales</taxon>
        <taxon>Symbiodiniaceae</taxon>
        <taxon>Durusdinium</taxon>
    </lineage>
</organism>
<feature type="non-terminal residue" evidence="1">
    <location>
        <position position="129"/>
    </location>
</feature>
<reference evidence="1 2" key="1">
    <citation type="submission" date="2024-02" db="EMBL/GenBank/DDBJ databases">
        <authorList>
            <person name="Chen Y."/>
            <person name="Shah S."/>
            <person name="Dougan E. K."/>
            <person name="Thang M."/>
            <person name="Chan C."/>
        </authorList>
    </citation>
    <scope>NUCLEOTIDE SEQUENCE [LARGE SCALE GENOMIC DNA]</scope>
</reference>
<dbReference type="EMBL" id="CAXAMM010044503">
    <property type="protein sequence ID" value="CAK9114939.1"/>
    <property type="molecule type" value="Genomic_DNA"/>
</dbReference>
<gene>
    <name evidence="1" type="ORF">SCF082_LOCUS53220</name>
</gene>
<accession>A0ABP0SR98</accession>
<dbReference type="Proteomes" id="UP001642464">
    <property type="component" value="Unassembled WGS sequence"/>
</dbReference>
<name>A0ABP0SR98_9DINO</name>
<evidence type="ECO:0000313" key="2">
    <source>
        <dbReference type="Proteomes" id="UP001642464"/>
    </source>
</evidence>